<evidence type="ECO:0000256" key="4">
    <source>
        <dbReference type="ARBA" id="ARBA00022519"/>
    </source>
</evidence>
<feature type="transmembrane region" description="Helical" evidence="9">
    <location>
        <begin position="55"/>
        <end position="71"/>
    </location>
</feature>
<dbReference type="Pfam" id="PF04290">
    <property type="entry name" value="DctQ"/>
    <property type="match status" value="1"/>
</dbReference>
<dbReference type="Proteomes" id="UP001201701">
    <property type="component" value="Unassembled WGS sequence"/>
</dbReference>
<comment type="subcellular location">
    <subcellularLocation>
        <location evidence="1 9">Cell inner membrane</location>
        <topology evidence="1 9">Multi-pass membrane protein</topology>
    </subcellularLocation>
</comment>
<comment type="similarity">
    <text evidence="8 9">Belongs to the TRAP transporter small permease family.</text>
</comment>
<evidence type="ECO:0000313" key="11">
    <source>
        <dbReference type="EMBL" id="MCG7508295.1"/>
    </source>
</evidence>
<keyword evidence="7 9" id="KW-0472">Membrane</keyword>
<feature type="transmembrane region" description="Helical" evidence="9">
    <location>
        <begin position="92"/>
        <end position="114"/>
    </location>
</feature>
<evidence type="ECO:0000256" key="7">
    <source>
        <dbReference type="ARBA" id="ARBA00023136"/>
    </source>
</evidence>
<name>A0ABS9QLH9_9HYPH</name>
<dbReference type="PANTHER" id="PTHR35011">
    <property type="entry name" value="2,3-DIKETO-L-GULONATE TRAP TRANSPORTER SMALL PERMEASE PROTEIN YIAM"/>
    <property type="match status" value="1"/>
</dbReference>
<evidence type="ECO:0000313" key="12">
    <source>
        <dbReference type="Proteomes" id="UP001201701"/>
    </source>
</evidence>
<sequence length="194" mass="21967">MEGLLALSRGVDRLNEFIGKWVSWLILVSILVSAGNAIIRKVFNVSSNAWLELQWYLFGAAFMLAAAYTLKQNEHIRIDIVYGMWSRRVQHWIDLIGHLFFLMPFVLLMVYMFVPFTLHSFQSGEVSTNSGGLIIWPAKAILLVGFFLLALQGISEIIKKIAIMRGDIEDPNPFISVHEQAELEGKALAEEVRS</sequence>
<comment type="caution">
    <text evidence="11">The sequence shown here is derived from an EMBL/GenBank/DDBJ whole genome shotgun (WGS) entry which is preliminary data.</text>
</comment>
<evidence type="ECO:0000256" key="2">
    <source>
        <dbReference type="ARBA" id="ARBA00022448"/>
    </source>
</evidence>
<evidence type="ECO:0000256" key="1">
    <source>
        <dbReference type="ARBA" id="ARBA00004429"/>
    </source>
</evidence>
<comment type="function">
    <text evidence="9">Part of the tripartite ATP-independent periplasmic (TRAP) transport system.</text>
</comment>
<organism evidence="11 12">
    <name type="scientific">Mesorhizobium retamae</name>
    <dbReference type="NCBI Taxonomy" id="2912854"/>
    <lineage>
        <taxon>Bacteria</taxon>
        <taxon>Pseudomonadati</taxon>
        <taxon>Pseudomonadota</taxon>
        <taxon>Alphaproteobacteria</taxon>
        <taxon>Hyphomicrobiales</taxon>
        <taxon>Phyllobacteriaceae</taxon>
        <taxon>Mesorhizobium</taxon>
    </lineage>
</organism>
<dbReference type="InterPro" id="IPR055348">
    <property type="entry name" value="DctQ"/>
</dbReference>
<reference evidence="11 12" key="1">
    <citation type="submission" date="2022-02" db="EMBL/GenBank/DDBJ databases">
        <title>Draft genome sequence of Mezorhizobium retamae strain IRAMC:0171 isolated from Retama raetam nodules.</title>
        <authorList>
            <person name="Bengaied R."/>
            <person name="Sbissi I."/>
            <person name="Huber K."/>
            <person name="Ghodbane F."/>
            <person name="Nouioui I."/>
            <person name="Tarhouni M."/>
            <person name="Gtari M."/>
        </authorList>
    </citation>
    <scope>NUCLEOTIDE SEQUENCE [LARGE SCALE GENOMIC DNA]</scope>
    <source>
        <strain evidence="11 12">IRAMC:0171</strain>
    </source>
</reference>
<proteinExistence type="inferred from homology"/>
<dbReference type="RefSeq" id="WP_239369810.1">
    <property type="nucleotide sequence ID" value="NZ_JAKREW010000038.1"/>
</dbReference>
<feature type="transmembrane region" description="Helical" evidence="9">
    <location>
        <begin position="134"/>
        <end position="155"/>
    </location>
</feature>
<dbReference type="EMBL" id="JAKREW010000038">
    <property type="protein sequence ID" value="MCG7508295.1"/>
    <property type="molecule type" value="Genomic_DNA"/>
</dbReference>
<evidence type="ECO:0000256" key="3">
    <source>
        <dbReference type="ARBA" id="ARBA00022475"/>
    </source>
</evidence>
<keyword evidence="3" id="KW-1003">Cell membrane</keyword>
<feature type="transmembrane region" description="Helical" evidence="9">
    <location>
        <begin position="21"/>
        <end position="43"/>
    </location>
</feature>
<evidence type="ECO:0000259" key="10">
    <source>
        <dbReference type="Pfam" id="PF04290"/>
    </source>
</evidence>
<dbReference type="PANTHER" id="PTHR35011:SF4">
    <property type="entry name" value="SLL1102 PROTEIN"/>
    <property type="match status" value="1"/>
</dbReference>
<dbReference type="InterPro" id="IPR007387">
    <property type="entry name" value="TRAP_DctQ"/>
</dbReference>
<gene>
    <name evidence="11" type="ORF">L4923_24955</name>
</gene>
<evidence type="ECO:0000256" key="9">
    <source>
        <dbReference type="RuleBase" id="RU369079"/>
    </source>
</evidence>
<accession>A0ABS9QLH9</accession>
<evidence type="ECO:0000256" key="8">
    <source>
        <dbReference type="ARBA" id="ARBA00038436"/>
    </source>
</evidence>
<evidence type="ECO:0000256" key="6">
    <source>
        <dbReference type="ARBA" id="ARBA00022989"/>
    </source>
</evidence>
<evidence type="ECO:0000256" key="5">
    <source>
        <dbReference type="ARBA" id="ARBA00022692"/>
    </source>
</evidence>
<keyword evidence="4 9" id="KW-0997">Cell inner membrane</keyword>
<keyword evidence="6 9" id="KW-1133">Transmembrane helix</keyword>
<comment type="subunit">
    <text evidence="9">The complex comprises the extracytoplasmic solute receptor protein and the two transmembrane proteins.</text>
</comment>
<feature type="domain" description="Tripartite ATP-independent periplasmic transporters DctQ component" evidence="10">
    <location>
        <begin position="31"/>
        <end position="160"/>
    </location>
</feature>
<keyword evidence="2 9" id="KW-0813">Transport</keyword>
<protein>
    <recommendedName>
        <fullName evidence="9">TRAP transporter small permease protein</fullName>
    </recommendedName>
</protein>
<keyword evidence="12" id="KW-1185">Reference proteome</keyword>
<keyword evidence="5 9" id="KW-0812">Transmembrane</keyword>